<dbReference type="OrthoDB" id="1368054at2759"/>
<reference evidence="5" key="2">
    <citation type="submission" date="2025-08" db="UniProtKB">
        <authorList>
            <consortium name="RefSeq"/>
        </authorList>
    </citation>
    <scope>IDENTIFICATION</scope>
    <source>
        <tissue evidence="5">Young leaves</tissue>
    </source>
</reference>
<dbReference type="KEGG" id="aprc:113874298"/>
<accession>A0A8B8MKA3</accession>
<dbReference type="Proteomes" id="UP000694853">
    <property type="component" value="Unplaced"/>
</dbReference>
<sequence>MAIFRNFCVIAVFLISYTLMVTKGLSKDVSNISNGPSTEINYAPRPLSTYEGYLNSCAVRLNSDCGDEIFSAIFFGNKIVSGDCCVQLVTDVGKQCHDDMTKYILKLPKFKTNKAEILARSERTWNFCVYFDAPLIEPVGADIPYLT</sequence>
<evidence type="ECO:0000256" key="1">
    <source>
        <dbReference type="ARBA" id="ARBA00022729"/>
    </source>
</evidence>
<reference evidence="4" key="1">
    <citation type="journal article" date="2019" name="Toxins">
        <title>Detection of Abrin-Like and Prepropulchellin-Like Toxin Genes and Transcripts Using Whole Genome Sequencing and Full-Length Transcript Sequencing of Abrus precatorius.</title>
        <authorList>
            <person name="Hovde B.T."/>
            <person name="Daligault H.E."/>
            <person name="Hanschen E.R."/>
            <person name="Kunde Y.A."/>
            <person name="Johnson M.B."/>
            <person name="Starkenburg S.R."/>
            <person name="Johnson S.L."/>
        </authorList>
    </citation>
    <scope>NUCLEOTIDE SEQUENCE [LARGE SCALE GENOMIC DNA]</scope>
</reference>
<name>A0A8B8MKA3_ABRPR</name>
<gene>
    <name evidence="5" type="primary">LOC113874298</name>
</gene>
<organism evidence="4 5">
    <name type="scientific">Abrus precatorius</name>
    <name type="common">Indian licorice</name>
    <name type="synonym">Glycine abrus</name>
    <dbReference type="NCBI Taxonomy" id="3816"/>
    <lineage>
        <taxon>Eukaryota</taxon>
        <taxon>Viridiplantae</taxon>
        <taxon>Streptophyta</taxon>
        <taxon>Embryophyta</taxon>
        <taxon>Tracheophyta</taxon>
        <taxon>Spermatophyta</taxon>
        <taxon>Magnoliopsida</taxon>
        <taxon>eudicotyledons</taxon>
        <taxon>Gunneridae</taxon>
        <taxon>Pentapetalae</taxon>
        <taxon>rosids</taxon>
        <taxon>fabids</taxon>
        <taxon>Fabales</taxon>
        <taxon>Fabaceae</taxon>
        <taxon>Papilionoideae</taxon>
        <taxon>50 kb inversion clade</taxon>
        <taxon>NPAAA clade</taxon>
        <taxon>indigoferoid/millettioid clade</taxon>
        <taxon>Abreae</taxon>
        <taxon>Abrus</taxon>
    </lineage>
</organism>
<dbReference type="Pfam" id="PF05617">
    <property type="entry name" value="Prolamin_like"/>
    <property type="match status" value="1"/>
</dbReference>
<dbReference type="PANTHER" id="PTHR31951">
    <property type="entry name" value="BIFUNCTIONAL INHIBITOR/LIPID-TRANSFER PROTEIN/SEED STORAGE 2S ALBUMIN SUPERFAMILY PROTEIN-RELATED"/>
    <property type="match status" value="1"/>
</dbReference>
<dbReference type="AlphaFoldDB" id="A0A8B8MKA3"/>
<dbReference type="InterPro" id="IPR008502">
    <property type="entry name" value="Prolamin-like"/>
</dbReference>
<dbReference type="RefSeq" id="XP_027368333.1">
    <property type="nucleotide sequence ID" value="XM_027512532.1"/>
</dbReference>
<evidence type="ECO:0000313" key="4">
    <source>
        <dbReference type="Proteomes" id="UP000694853"/>
    </source>
</evidence>
<feature type="signal peptide" evidence="2">
    <location>
        <begin position="1"/>
        <end position="24"/>
    </location>
</feature>
<protein>
    <submittedName>
        <fullName evidence="5">Protein DOWN-REGULATED IN DIF1 11-like</fullName>
    </submittedName>
</protein>
<evidence type="ECO:0000259" key="3">
    <source>
        <dbReference type="Pfam" id="PF05617"/>
    </source>
</evidence>
<feature type="chain" id="PRO_5034236269" evidence="2">
    <location>
        <begin position="25"/>
        <end position="147"/>
    </location>
</feature>
<evidence type="ECO:0000313" key="5">
    <source>
        <dbReference type="RefSeq" id="XP_027368333.1"/>
    </source>
</evidence>
<dbReference type="PANTHER" id="PTHR31951:SF22">
    <property type="entry name" value="ECA1 GAMETOGENESIS RELATED FAMILY"/>
    <property type="match status" value="1"/>
</dbReference>
<keyword evidence="1 2" id="KW-0732">Signal</keyword>
<evidence type="ECO:0000256" key="2">
    <source>
        <dbReference type="SAM" id="SignalP"/>
    </source>
</evidence>
<dbReference type="GeneID" id="113874298"/>
<feature type="domain" description="Prolamin-like" evidence="3">
    <location>
        <begin position="57"/>
        <end position="129"/>
    </location>
</feature>
<keyword evidence="4" id="KW-1185">Reference proteome</keyword>
<proteinExistence type="predicted"/>